<evidence type="ECO:0000313" key="1">
    <source>
        <dbReference type="EMBL" id="CDW83856.1"/>
    </source>
</evidence>
<sequence length="468" mass="54083">MQANKTYFDRIYLRNYEPEIIKRMKNGDAPFLNDHLGTLPYHCDPQTNFKNLLKQRTITAEKTKAMHYSNNISHEKEDRKMIDLGKIDAKMIFNPDFRSPHSFYKTVYSTNNKSQERSFNLNLNQSFKGKNDSQAWIQHNESLRKKDPYIDGLEVIGKLKRDRSKDKDVSPREFYVNTSTLNTTMEAQKHNLKSLRQLEIQKLNQTLQKNISSGIALEKQSSFYQSGSIRNMLNQTQSNITGSKNKINYDSVQSLQNSSFVEKPKPENMLIQKYINPQNNKFKSIAAIDNTLNESQSKIYFKSLETSSYFHKNKVQQKQKIEEELSQLKSKTALEFKQLMPYAANIQKERSSLLAKRKSVGPEMNIISVQSHHSISNSFNINNVLKGNHQINQSNGGMNPVGPVSDESRINYSMISLKNDNKMRFATPGRGIQSEDNLDSQPQKINLRLRTALTKERQKNSQFKSFAR</sequence>
<dbReference type="AlphaFoldDB" id="A0A078APH5"/>
<accession>A0A078APH5</accession>
<reference evidence="1 2" key="1">
    <citation type="submission" date="2014-06" db="EMBL/GenBank/DDBJ databases">
        <authorList>
            <person name="Swart Estienne"/>
        </authorList>
    </citation>
    <scope>NUCLEOTIDE SEQUENCE [LARGE SCALE GENOMIC DNA]</scope>
    <source>
        <strain evidence="1 2">130c</strain>
    </source>
</reference>
<dbReference type="Proteomes" id="UP000039865">
    <property type="component" value="Unassembled WGS sequence"/>
</dbReference>
<gene>
    <name evidence="1" type="primary">Contig19511.g20682</name>
    <name evidence="1" type="ORF">STYLEM_12907</name>
</gene>
<protein>
    <submittedName>
        <fullName evidence="1">Uncharacterized protein</fullName>
    </submittedName>
</protein>
<proteinExistence type="predicted"/>
<evidence type="ECO:0000313" key="2">
    <source>
        <dbReference type="Proteomes" id="UP000039865"/>
    </source>
</evidence>
<organism evidence="1 2">
    <name type="scientific">Stylonychia lemnae</name>
    <name type="common">Ciliate</name>
    <dbReference type="NCBI Taxonomy" id="5949"/>
    <lineage>
        <taxon>Eukaryota</taxon>
        <taxon>Sar</taxon>
        <taxon>Alveolata</taxon>
        <taxon>Ciliophora</taxon>
        <taxon>Intramacronucleata</taxon>
        <taxon>Spirotrichea</taxon>
        <taxon>Stichotrichia</taxon>
        <taxon>Sporadotrichida</taxon>
        <taxon>Oxytrichidae</taxon>
        <taxon>Stylonychinae</taxon>
        <taxon>Stylonychia</taxon>
    </lineage>
</organism>
<dbReference type="EMBL" id="CCKQ01012243">
    <property type="protein sequence ID" value="CDW83856.1"/>
    <property type="molecule type" value="Genomic_DNA"/>
</dbReference>
<keyword evidence="2" id="KW-1185">Reference proteome</keyword>
<name>A0A078APH5_STYLE</name>
<dbReference type="InParanoid" id="A0A078APH5"/>